<protein>
    <submittedName>
        <fullName evidence="1">Uncharacterized protein</fullName>
    </submittedName>
</protein>
<dbReference type="Proteomes" id="UP000000845">
    <property type="component" value="Chromosome"/>
</dbReference>
<evidence type="ECO:0000313" key="1">
    <source>
        <dbReference type="EMBL" id="ACZ06986.1"/>
    </source>
</evidence>
<dbReference type="HOGENOM" id="CLU_3066089_0_0_0"/>
<reference evidence="1 2" key="2">
    <citation type="journal article" date="2010" name="Stand. Genomic Sci.">
        <title>Complete genome sequence of Sebaldella termitidis type strain (NCTC 11300).</title>
        <authorList>
            <person name="Harmon-Smith M."/>
            <person name="Celia L."/>
            <person name="Chertkov O."/>
            <person name="Lapidus A."/>
            <person name="Copeland A."/>
            <person name="Glavina Del Rio T."/>
            <person name="Nolan M."/>
            <person name="Lucas S."/>
            <person name="Tice H."/>
            <person name="Cheng J.F."/>
            <person name="Han C."/>
            <person name="Detter J.C."/>
            <person name="Bruce D."/>
            <person name="Goodwin L."/>
            <person name="Pitluck S."/>
            <person name="Pati A."/>
            <person name="Liolios K."/>
            <person name="Ivanova N."/>
            <person name="Mavromatis K."/>
            <person name="Mikhailova N."/>
            <person name="Chen A."/>
            <person name="Palaniappan K."/>
            <person name="Land M."/>
            <person name="Hauser L."/>
            <person name="Chang Y.J."/>
            <person name="Jeffries C.D."/>
            <person name="Brettin T."/>
            <person name="Goker M."/>
            <person name="Beck B."/>
            <person name="Bristow J."/>
            <person name="Eisen J.A."/>
            <person name="Markowitz V."/>
            <person name="Hugenholtz P."/>
            <person name="Kyrpides N.C."/>
            <person name="Klenk H.P."/>
            <person name="Chen F."/>
        </authorList>
    </citation>
    <scope>NUCLEOTIDE SEQUENCE [LARGE SCALE GENOMIC DNA]</scope>
    <source>
        <strain evidence="2">ATCC 33386 / NCTC 11300</strain>
    </source>
</reference>
<dbReference type="EMBL" id="CP001739">
    <property type="protein sequence ID" value="ACZ06986.1"/>
    <property type="molecule type" value="Genomic_DNA"/>
</dbReference>
<accession>D1AJS9</accession>
<keyword evidence="2" id="KW-1185">Reference proteome</keyword>
<name>D1AJS9_SEBTE</name>
<reference evidence="2" key="1">
    <citation type="submission" date="2009-09" db="EMBL/GenBank/DDBJ databases">
        <title>The complete chromosome of Sebaldella termitidis ATCC 33386.</title>
        <authorList>
            <consortium name="US DOE Joint Genome Institute (JGI-PGF)"/>
            <person name="Lucas S."/>
            <person name="Copeland A."/>
            <person name="Lapidus A."/>
            <person name="Glavina del Rio T."/>
            <person name="Dalin E."/>
            <person name="Tice H."/>
            <person name="Bruce D."/>
            <person name="Goodwin L."/>
            <person name="Pitluck S."/>
            <person name="Kyrpides N."/>
            <person name="Mavromatis K."/>
            <person name="Ivanova N."/>
            <person name="Mikhailova N."/>
            <person name="Sims D."/>
            <person name="Meincke L."/>
            <person name="Brettin T."/>
            <person name="Detter J.C."/>
            <person name="Han C."/>
            <person name="Larimer F."/>
            <person name="Land M."/>
            <person name="Hauser L."/>
            <person name="Markowitz V."/>
            <person name="Cheng J.F."/>
            <person name="Hugenholtz P."/>
            <person name="Woyke T."/>
            <person name="Wu D."/>
            <person name="Eisen J.A."/>
        </authorList>
    </citation>
    <scope>NUCLEOTIDE SEQUENCE [LARGE SCALE GENOMIC DNA]</scope>
    <source>
        <strain evidence="2">ATCC 33386 / NCTC 11300</strain>
    </source>
</reference>
<dbReference type="AlphaFoldDB" id="D1AJS9"/>
<gene>
    <name evidence="1" type="ordered locus">Sterm_0101</name>
</gene>
<evidence type="ECO:0000313" key="2">
    <source>
        <dbReference type="Proteomes" id="UP000000845"/>
    </source>
</evidence>
<proteinExistence type="predicted"/>
<sequence>MELLVLSVILLVVIIELIGLSINKEALFNFYNTFPSCEDYSDNFAYGAGNNKL</sequence>
<dbReference type="KEGG" id="str:Sterm_0101"/>
<organism evidence="1 2">
    <name type="scientific">Sebaldella termitidis (strain ATCC 33386 / NCTC 11300)</name>
    <dbReference type="NCBI Taxonomy" id="526218"/>
    <lineage>
        <taxon>Bacteria</taxon>
        <taxon>Fusobacteriati</taxon>
        <taxon>Fusobacteriota</taxon>
        <taxon>Fusobacteriia</taxon>
        <taxon>Fusobacteriales</taxon>
        <taxon>Leptotrichiaceae</taxon>
        <taxon>Sebaldella</taxon>
    </lineage>
</organism>